<dbReference type="Pfam" id="PF00350">
    <property type="entry name" value="Dynamin_N"/>
    <property type="match status" value="1"/>
</dbReference>
<evidence type="ECO:0000256" key="10">
    <source>
        <dbReference type="ARBA" id="ARBA00023175"/>
    </source>
</evidence>
<name>A0A8D3BV69_SCOMX</name>
<dbReference type="InterPro" id="IPR000375">
    <property type="entry name" value="Dynamin_stalk"/>
</dbReference>
<dbReference type="PANTHER" id="PTHR11566">
    <property type="entry name" value="DYNAMIN"/>
    <property type="match status" value="1"/>
</dbReference>
<evidence type="ECO:0000256" key="4">
    <source>
        <dbReference type="ARBA" id="ARBA00022490"/>
    </source>
</evidence>
<dbReference type="Ensembl" id="ENSSMAT00000049832.1">
    <property type="protein sequence ID" value="ENSSMAP00000038927.1"/>
    <property type="gene ID" value="ENSSMAG00000003999.2"/>
</dbReference>
<dbReference type="Gene3D" id="1.20.120.1240">
    <property type="entry name" value="Dynamin, middle domain"/>
    <property type="match status" value="1"/>
</dbReference>
<evidence type="ECO:0000313" key="14">
    <source>
        <dbReference type="Ensembl" id="ENSSMAP00000038927.1"/>
    </source>
</evidence>
<dbReference type="GO" id="GO:0005525">
    <property type="term" value="F:GTP binding"/>
    <property type="evidence" value="ECO:0007669"/>
    <property type="project" value="UniProtKB-KW"/>
</dbReference>
<dbReference type="GO" id="GO:0016185">
    <property type="term" value="P:synaptic vesicle budding from presynaptic endocytic zone membrane"/>
    <property type="evidence" value="ECO:0007669"/>
    <property type="project" value="TreeGrafter"/>
</dbReference>
<gene>
    <name evidence="14" type="primary">DNM1</name>
</gene>
<dbReference type="GO" id="GO:0031623">
    <property type="term" value="P:receptor internalization"/>
    <property type="evidence" value="ECO:0007669"/>
    <property type="project" value="TreeGrafter"/>
</dbReference>
<evidence type="ECO:0000256" key="1">
    <source>
        <dbReference type="ARBA" id="ARBA00004496"/>
    </source>
</evidence>
<dbReference type="FunFam" id="3.40.50.300:FF:000045">
    <property type="entry name" value="dynamin-1 isoform X2"/>
    <property type="match status" value="1"/>
</dbReference>
<dbReference type="InterPro" id="IPR022812">
    <property type="entry name" value="Dynamin"/>
</dbReference>
<evidence type="ECO:0000256" key="12">
    <source>
        <dbReference type="RuleBase" id="RU003932"/>
    </source>
</evidence>
<evidence type="ECO:0000256" key="7">
    <source>
        <dbReference type="ARBA" id="ARBA00022741"/>
    </source>
</evidence>
<dbReference type="GO" id="GO:0003924">
    <property type="term" value="F:GTPase activity"/>
    <property type="evidence" value="ECO:0007669"/>
    <property type="project" value="InterPro"/>
</dbReference>
<dbReference type="Gene3D" id="3.40.50.300">
    <property type="entry name" value="P-loop containing nucleotide triphosphate hydrolases"/>
    <property type="match status" value="1"/>
</dbReference>
<dbReference type="InterPro" id="IPR027417">
    <property type="entry name" value="P-loop_NTPase"/>
</dbReference>
<dbReference type="Pfam" id="PF01031">
    <property type="entry name" value="Dynamin_M"/>
    <property type="match status" value="1"/>
</dbReference>
<evidence type="ECO:0000256" key="11">
    <source>
        <dbReference type="ARBA" id="ARBA00031810"/>
    </source>
</evidence>
<keyword evidence="4" id="KW-0963">Cytoplasm</keyword>
<dbReference type="GO" id="GO:0008017">
    <property type="term" value="F:microtubule binding"/>
    <property type="evidence" value="ECO:0007669"/>
    <property type="project" value="TreeGrafter"/>
</dbReference>
<feature type="domain" description="Dynamin-type G" evidence="13">
    <location>
        <begin position="23"/>
        <end position="289"/>
    </location>
</feature>
<evidence type="ECO:0000256" key="8">
    <source>
        <dbReference type="ARBA" id="ARBA00022801"/>
    </source>
</evidence>
<dbReference type="GO" id="GO:0005886">
    <property type="term" value="C:plasma membrane"/>
    <property type="evidence" value="ECO:0007669"/>
    <property type="project" value="TreeGrafter"/>
</dbReference>
<evidence type="ECO:0000259" key="13">
    <source>
        <dbReference type="PROSITE" id="PS51718"/>
    </source>
</evidence>
<proteinExistence type="inferred from homology"/>
<keyword evidence="10" id="KW-0505">Motor protein</keyword>
<dbReference type="EC" id="3.6.5.5" evidence="2"/>
<dbReference type="InterPro" id="IPR045063">
    <property type="entry name" value="Dynamin_N"/>
</dbReference>
<comment type="similarity">
    <text evidence="12">Belongs to the TRAFAC class dynamin-like GTPase superfamily. Dynamin/Fzo/YdjA family.</text>
</comment>
<dbReference type="SUPFAM" id="SSF52540">
    <property type="entry name" value="P-loop containing nucleoside triphosphate hydrolases"/>
    <property type="match status" value="1"/>
</dbReference>
<dbReference type="Proteomes" id="UP000694558">
    <property type="component" value="Chromosome 16"/>
</dbReference>
<organism evidence="14 15">
    <name type="scientific">Scophthalmus maximus</name>
    <name type="common">Turbot</name>
    <name type="synonym">Psetta maxima</name>
    <dbReference type="NCBI Taxonomy" id="52904"/>
    <lineage>
        <taxon>Eukaryota</taxon>
        <taxon>Metazoa</taxon>
        <taxon>Chordata</taxon>
        <taxon>Craniata</taxon>
        <taxon>Vertebrata</taxon>
        <taxon>Euteleostomi</taxon>
        <taxon>Actinopterygii</taxon>
        <taxon>Neopterygii</taxon>
        <taxon>Teleostei</taxon>
        <taxon>Neoteleostei</taxon>
        <taxon>Acanthomorphata</taxon>
        <taxon>Carangaria</taxon>
        <taxon>Pleuronectiformes</taxon>
        <taxon>Pleuronectoidei</taxon>
        <taxon>Scophthalmidae</taxon>
        <taxon>Scophthalmus</taxon>
    </lineage>
</organism>
<keyword evidence="7 12" id="KW-0547">Nucleotide-binding</keyword>
<reference evidence="14" key="2">
    <citation type="submission" date="2025-08" db="UniProtKB">
        <authorList>
            <consortium name="Ensembl"/>
        </authorList>
    </citation>
    <scope>IDENTIFICATION</scope>
</reference>
<protein>
    <recommendedName>
        <fullName evidence="3">Interferon-induced GTP-binding protein Mx</fullName>
        <ecNumber evidence="2">3.6.5.5</ecNumber>
    </recommendedName>
    <alternativeName>
        <fullName evidence="11">Interferon-inducible Mx protein</fullName>
    </alternativeName>
</protein>
<dbReference type="InterPro" id="IPR030381">
    <property type="entry name" value="G_DYNAMIN_dom"/>
</dbReference>
<dbReference type="GO" id="GO:0005737">
    <property type="term" value="C:cytoplasm"/>
    <property type="evidence" value="ECO:0007669"/>
    <property type="project" value="UniProtKB-SubCell"/>
</dbReference>
<keyword evidence="6" id="KW-0493">Microtubule</keyword>
<evidence type="ECO:0000256" key="2">
    <source>
        <dbReference type="ARBA" id="ARBA00011980"/>
    </source>
</evidence>
<dbReference type="GeneTree" id="ENSGT00940000155214"/>
<keyword evidence="9 12" id="KW-0342">GTP-binding</keyword>
<evidence type="ECO:0000256" key="6">
    <source>
        <dbReference type="ARBA" id="ARBA00022701"/>
    </source>
</evidence>
<dbReference type="CDD" id="cd08771">
    <property type="entry name" value="DLP_1"/>
    <property type="match status" value="1"/>
</dbReference>
<dbReference type="SMART" id="SM00053">
    <property type="entry name" value="DYNc"/>
    <property type="match status" value="1"/>
</dbReference>
<dbReference type="AlphaFoldDB" id="A0A8D3BV69"/>
<dbReference type="PROSITE" id="PS00410">
    <property type="entry name" value="G_DYNAMIN_1"/>
    <property type="match status" value="1"/>
</dbReference>
<keyword evidence="5" id="KW-0254">Endocytosis</keyword>
<accession>A0A8D3BV69</accession>
<keyword evidence="8" id="KW-0378">Hydrolase</keyword>
<dbReference type="InterPro" id="IPR001401">
    <property type="entry name" value="Dynamin_GTPase"/>
</dbReference>
<comment type="subcellular location">
    <subcellularLocation>
        <location evidence="1">Cytoplasm</location>
    </subcellularLocation>
</comment>
<dbReference type="GO" id="GO:0098793">
    <property type="term" value="C:presynapse"/>
    <property type="evidence" value="ECO:0007669"/>
    <property type="project" value="GOC"/>
</dbReference>
<evidence type="ECO:0000256" key="9">
    <source>
        <dbReference type="ARBA" id="ARBA00023134"/>
    </source>
</evidence>
<dbReference type="PANTHER" id="PTHR11566:SF32">
    <property type="entry name" value="DYNAMIN-1"/>
    <property type="match status" value="1"/>
</dbReference>
<dbReference type="InterPro" id="IPR019762">
    <property type="entry name" value="Dynamin_GTPase_CS"/>
</dbReference>
<dbReference type="PROSITE" id="PS51718">
    <property type="entry name" value="G_DYNAMIN_2"/>
    <property type="match status" value="1"/>
</dbReference>
<evidence type="ECO:0000256" key="3">
    <source>
        <dbReference type="ARBA" id="ARBA00015210"/>
    </source>
</evidence>
<dbReference type="GO" id="GO:0005874">
    <property type="term" value="C:microtubule"/>
    <property type="evidence" value="ECO:0007669"/>
    <property type="project" value="UniProtKB-KW"/>
</dbReference>
<evidence type="ECO:0000256" key="5">
    <source>
        <dbReference type="ARBA" id="ARBA00022583"/>
    </source>
</evidence>
<sequence length="542" mass="60354">MEDLIPLVNRMQDAFSAIGQNATLDLPQIAVVGGQSAGKSSVLENFVGKDFLPRGSGIVTRRPLVLQLMTCPTEYAEFLHCKGKKFTDFDEVRQEIEAETDRITGANKGISPVPINLRVYSPHVLNLTLVDLPGMTKVPVGDQPADIEAQIREMLMQFVTKENCLMLAVSPANSDLANSDALKIAKEVDPQGMRTIGVITKLDLMDEGTDAKDILENKLLPLRRGYIGVVNRSQKDIDGRKDINAAMAAERKFFLSHPSYRHLADRMGTPYLQKILNQQLTNHIRDTLPGLRAKLQSQLLSIEKEVEEYKNFRPDDPSRKTKALLQMVQQFSVDFDKCIEGSGDQIDTAELSGGARINRIFHERFPFELVKVCVYGITQFNCNLTQKRPERAVSVPRDVTNTGRCTMVCVNLNNMDHLTWMMKQLILPLDSDSFSLEYSSLLSAPYFDSDFSHSRVVSFLSPHLILFTISLTPSPCASFVSSHPHIPFIHLSHYLYTRSLLSLRSPSPTSVSLSFLPGPDPSLPFSPSLPSIPPLCPLSPSL</sequence>
<reference evidence="14" key="1">
    <citation type="submission" date="2023-05" db="EMBL/GenBank/DDBJ databases">
        <title>High-quality long-read genome of Scophthalmus maximus.</title>
        <authorList>
            <person name="Lien S."/>
            <person name="Martinez P."/>
        </authorList>
    </citation>
    <scope>NUCLEOTIDE SEQUENCE [LARGE SCALE GENOMIC DNA]</scope>
</reference>
<dbReference type="PRINTS" id="PR00195">
    <property type="entry name" value="DYNAMIN"/>
</dbReference>
<evidence type="ECO:0000313" key="15">
    <source>
        <dbReference type="Proteomes" id="UP000694558"/>
    </source>
</evidence>